<dbReference type="Pfam" id="PF00497">
    <property type="entry name" value="SBP_bac_3"/>
    <property type="match status" value="1"/>
</dbReference>
<dbReference type="Proteomes" id="UP000587586">
    <property type="component" value="Unassembled WGS sequence"/>
</dbReference>
<dbReference type="EMBL" id="BLXZ01000002">
    <property type="protein sequence ID" value="GFO67413.1"/>
    <property type="molecule type" value="Genomic_DNA"/>
</dbReference>
<feature type="domain" description="Solute-binding protein family 3/N-terminal" evidence="2">
    <location>
        <begin position="28"/>
        <end position="243"/>
    </location>
</feature>
<keyword evidence="4" id="KW-1185">Reference proteome</keyword>
<evidence type="ECO:0000259" key="2">
    <source>
        <dbReference type="Pfam" id="PF00497"/>
    </source>
</evidence>
<feature type="chain" id="PRO_5028273446" description="Solute-binding protein family 3/N-terminal domain-containing protein" evidence="1">
    <location>
        <begin position="22"/>
        <end position="247"/>
    </location>
</feature>
<proteinExistence type="predicted"/>
<evidence type="ECO:0000256" key="1">
    <source>
        <dbReference type="SAM" id="SignalP"/>
    </source>
</evidence>
<keyword evidence="1" id="KW-0732">Signal</keyword>
<reference evidence="4" key="1">
    <citation type="submission" date="2020-06" db="EMBL/GenBank/DDBJ databases">
        <title>Draft genomic sequecing of Geomonas sp. Red745.</title>
        <authorList>
            <person name="Itoh H."/>
            <person name="Xu Z.X."/>
            <person name="Ushijima N."/>
            <person name="Masuda Y."/>
            <person name="Shiratori Y."/>
            <person name="Senoo K."/>
        </authorList>
    </citation>
    <scope>NUCLEOTIDE SEQUENCE [LARGE SCALE GENOMIC DNA]</scope>
    <source>
        <strain evidence="4">Red745</strain>
    </source>
</reference>
<protein>
    <recommendedName>
        <fullName evidence="2">Solute-binding protein family 3/N-terminal domain-containing protein</fullName>
    </recommendedName>
</protein>
<dbReference type="AlphaFoldDB" id="A0A6V8N792"/>
<dbReference type="SUPFAM" id="SSF53850">
    <property type="entry name" value="Periplasmic binding protein-like II"/>
    <property type="match status" value="1"/>
</dbReference>
<evidence type="ECO:0000313" key="4">
    <source>
        <dbReference type="Proteomes" id="UP000587586"/>
    </source>
</evidence>
<gene>
    <name evidence="3" type="ORF">GMLC_09920</name>
</gene>
<evidence type="ECO:0000313" key="3">
    <source>
        <dbReference type="EMBL" id="GFO67413.1"/>
    </source>
</evidence>
<name>A0A6V8N792_9BACT</name>
<accession>A0A6V8N792</accession>
<comment type="caution">
    <text evidence="3">The sequence shown here is derived from an EMBL/GenBank/DDBJ whole genome shotgun (WGS) entry which is preliminary data.</text>
</comment>
<sequence>MRYLFLILALAVPLVPLQVHAVQPTDIVYMTEDYPPENYLENGRLKGYAVDILRAVWKEMGYSEQPIQVLPWARGYLMVQERPNHMLFAMAKTPERLGLFKWVGPIYYAKINLFSLSEKRLKVESLEEARHFRVGVLRKDICETMLKEAGFTERTVFKVNTLEQLLRMLKADHIDMMCTTETSIKSKIARDGSLVGKYTPVAFVGETNVYYAFNKGTDDEIVAEFQGALTAINTERKRIIRRYHLQE</sequence>
<organism evidence="3 4">
    <name type="scientific">Geomonas limicola</name>
    <dbReference type="NCBI Taxonomy" id="2740186"/>
    <lineage>
        <taxon>Bacteria</taxon>
        <taxon>Pseudomonadati</taxon>
        <taxon>Thermodesulfobacteriota</taxon>
        <taxon>Desulfuromonadia</taxon>
        <taxon>Geobacterales</taxon>
        <taxon>Geobacteraceae</taxon>
        <taxon>Geomonas</taxon>
    </lineage>
</organism>
<dbReference type="RefSeq" id="WP_183359957.1">
    <property type="nucleotide sequence ID" value="NZ_BLXZ01000002.1"/>
</dbReference>
<dbReference type="PANTHER" id="PTHR38834:SF3">
    <property type="entry name" value="SOLUTE-BINDING PROTEIN FAMILY 3_N-TERMINAL DOMAIN-CONTAINING PROTEIN"/>
    <property type="match status" value="1"/>
</dbReference>
<dbReference type="PANTHER" id="PTHR38834">
    <property type="entry name" value="PERIPLASMIC SUBSTRATE BINDING PROTEIN FAMILY 3"/>
    <property type="match status" value="1"/>
</dbReference>
<dbReference type="InterPro" id="IPR001638">
    <property type="entry name" value="Solute-binding_3/MltF_N"/>
</dbReference>
<dbReference type="Gene3D" id="3.40.190.10">
    <property type="entry name" value="Periplasmic binding protein-like II"/>
    <property type="match status" value="2"/>
</dbReference>
<feature type="signal peptide" evidence="1">
    <location>
        <begin position="1"/>
        <end position="21"/>
    </location>
</feature>